<sequence length="68" mass="7510">MTTLEEMGIVMRAVPGPRAGVHEVADWYSRKAHLLDRLAGDLAGTEAVRMHRQAVLARRRAAKLMSPS</sequence>
<organism evidence="1 2">
    <name type="scientific">Actinophytocola oryzae</name>
    <dbReference type="NCBI Taxonomy" id="502181"/>
    <lineage>
        <taxon>Bacteria</taxon>
        <taxon>Bacillati</taxon>
        <taxon>Actinomycetota</taxon>
        <taxon>Actinomycetes</taxon>
        <taxon>Pseudonocardiales</taxon>
        <taxon>Pseudonocardiaceae</taxon>
    </lineage>
</organism>
<dbReference type="Proteomes" id="UP000294927">
    <property type="component" value="Unassembled WGS sequence"/>
</dbReference>
<dbReference type="AlphaFoldDB" id="A0A4R7VWV1"/>
<accession>A0A4R7VWV1</accession>
<comment type="caution">
    <text evidence="1">The sequence shown here is derived from an EMBL/GenBank/DDBJ whole genome shotgun (WGS) entry which is preliminary data.</text>
</comment>
<reference evidence="1 2" key="1">
    <citation type="submission" date="2019-03" db="EMBL/GenBank/DDBJ databases">
        <title>Genomic Encyclopedia of Archaeal and Bacterial Type Strains, Phase II (KMG-II): from individual species to whole genera.</title>
        <authorList>
            <person name="Goeker M."/>
        </authorList>
    </citation>
    <scope>NUCLEOTIDE SEQUENCE [LARGE SCALE GENOMIC DNA]</scope>
    <source>
        <strain evidence="1 2">DSM 45499</strain>
    </source>
</reference>
<gene>
    <name evidence="1" type="ORF">CLV71_104165</name>
</gene>
<evidence type="ECO:0000313" key="1">
    <source>
        <dbReference type="EMBL" id="TDV53697.1"/>
    </source>
</evidence>
<name>A0A4R7VWV1_9PSEU</name>
<dbReference type="EMBL" id="SOCP01000004">
    <property type="protein sequence ID" value="TDV53697.1"/>
    <property type="molecule type" value="Genomic_DNA"/>
</dbReference>
<protein>
    <submittedName>
        <fullName evidence="1">Uncharacterized protein</fullName>
    </submittedName>
</protein>
<dbReference type="RefSeq" id="WP_133902733.1">
    <property type="nucleotide sequence ID" value="NZ_SOCP01000004.1"/>
</dbReference>
<keyword evidence="2" id="KW-1185">Reference proteome</keyword>
<evidence type="ECO:0000313" key="2">
    <source>
        <dbReference type="Proteomes" id="UP000294927"/>
    </source>
</evidence>
<dbReference type="OrthoDB" id="3700976at2"/>
<proteinExistence type="predicted"/>